<dbReference type="EMBL" id="BJVA01000001">
    <property type="protein sequence ID" value="GEK94988.1"/>
    <property type="molecule type" value="Genomic_DNA"/>
</dbReference>
<name>A0A511B3J5_9PROT</name>
<evidence type="ECO:0000313" key="2">
    <source>
        <dbReference type="EMBL" id="GEK94988.1"/>
    </source>
</evidence>
<keyword evidence="3" id="KW-1185">Reference proteome</keyword>
<feature type="domain" description="Nudix hydrolase" evidence="1">
    <location>
        <begin position="91"/>
        <end position="231"/>
    </location>
</feature>
<evidence type="ECO:0000313" key="3">
    <source>
        <dbReference type="Proteomes" id="UP000321079"/>
    </source>
</evidence>
<dbReference type="Proteomes" id="UP000321079">
    <property type="component" value="Unassembled WGS sequence"/>
</dbReference>
<dbReference type="RefSeq" id="WP_146858298.1">
    <property type="nucleotide sequence ID" value="NZ_BARK01000019.1"/>
</dbReference>
<dbReference type="InterPro" id="IPR000086">
    <property type="entry name" value="NUDIX_hydrolase_dom"/>
</dbReference>
<dbReference type="GO" id="GO:0003824">
    <property type="term" value="F:catalytic activity"/>
    <property type="evidence" value="ECO:0007669"/>
    <property type="project" value="UniProtKB-ARBA"/>
</dbReference>
<organism evidence="2 3">
    <name type="scientific">Gluconobacter kanchanaburiensis NBRC 103587</name>
    <dbReference type="NCBI Taxonomy" id="1307948"/>
    <lineage>
        <taxon>Bacteria</taxon>
        <taxon>Pseudomonadati</taxon>
        <taxon>Pseudomonadota</taxon>
        <taxon>Alphaproteobacteria</taxon>
        <taxon>Acetobacterales</taxon>
        <taxon>Acetobacteraceae</taxon>
        <taxon>Gluconobacter</taxon>
    </lineage>
</organism>
<evidence type="ECO:0000259" key="1">
    <source>
        <dbReference type="PROSITE" id="PS51462"/>
    </source>
</evidence>
<reference evidence="2 3" key="1">
    <citation type="submission" date="2019-07" db="EMBL/GenBank/DDBJ databases">
        <title>Whole genome shotgun sequence of Gluconobacter kanchanaburiensis NBRC 103587.</title>
        <authorList>
            <person name="Hosoyama A."/>
            <person name="Uohara A."/>
            <person name="Ohji S."/>
            <person name="Ichikawa N."/>
        </authorList>
    </citation>
    <scope>NUCLEOTIDE SEQUENCE [LARGE SCALE GENOMIC DNA]</scope>
    <source>
        <strain evidence="2 3">NBRC 103587</strain>
    </source>
</reference>
<proteinExistence type="predicted"/>
<protein>
    <recommendedName>
        <fullName evidence="1">Nudix hydrolase domain-containing protein</fullName>
    </recommendedName>
</protein>
<dbReference type="InterPro" id="IPR015797">
    <property type="entry name" value="NUDIX_hydrolase-like_dom_sf"/>
</dbReference>
<dbReference type="AlphaFoldDB" id="A0A511B3J5"/>
<dbReference type="PROSITE" id="PS51462">
    <property type="entry name" value="NUDIX"/>
    <property type="match status" value="1"/>
</dbReference>
<accession>A0A511B3J5</accession>
<sequence>MFSSPSDWCVTPLAPSVVVRAEHSLPNLSPEIETRIALHWQNALKDHPTLYNGRVFCADRVEADTITGHWSEYRRVLAQMREPGLYGPKILRPLAVVGLLHTADGIVIGQRSETSIYLPGYWQGAPAGNVESRNGEGDIDLAAQLRAECEEELGISSKECHVGECLLACEHPETHIVDIGMNVRIAMDFATLQERCHRLGNAEYQALKLLPATGGSSGTPTPLVPTLRAMLEQHS</sequence>
<dbReference type="OrthoDB" id="8264463at2"/>
<gene>
    <name evidence="2" type="ORF">GKA01_01850</name>
</gene>
<comment type="caution">
    <text evidence="2">The sequence shown here is derived from an EMBL/GenBank/DDBJ whole genome shotgun (WGS) entry which is preliminary data.</text>
</comment>
<dbReference type="SUPFAM" id="SSF55811">
    <property type="entry name" value="Nudix"/>
    <property type="match status" value="1"/>
</dbReference>
<dbReference type="Gene3D" id="3.90.79.10">
    <property type="entry name" value="Nucleoside Triphosphate Pyrophosphohydrolase"/>
    <property type="match status" value="1"/>
</dbReference>